<dbReference type="AlphaFoldDB" id="A0A0A9HFM9"/>
<sequence length="134" mass="15859">MGVVHSAHPIMSHMQANFIARPTILNCLWLREISVSLRTLGMQKWLLRNDQEQKKSPRTQVKDMNLRRNHRKAILQLKNHYKMMLQLKSNCKIALLSQNQLKALQQCRVQQKVKELLRVSQRVMLSTRIHQKEV</sequence>
<evidence type="ECO:0000313" key="1">
    <source>
        <dbReference type="EMBL" id="JAE35557.1"/>
    </source>
</evidence>
<organism evidence="1">
    <name type="scientific">Arundo donax</name>
    <name type="common">Giant reed</name>
    <name type="synonym">Donax arundinaceus</name>
    <dbReference type="NCBI Taxonomy" id="35708"/>
    <lineage>
        <taxon>Eukaryota</taxon>
        <taxon>Viridiplantae</taxon>
        <taxon>Streptophyta</taxon>
        <taxon>Embryophyta</taxon>
        <taxon>Tracheophyta</taxon>
        <taxon>Spermatophyta</taxon>
        <taxon>Magnoliopsida</taxon>
        <taxon>Liliopsida</taxon>
        <taxon>Poales</taxon>
        <taxon>Poaceae</taxon>
        <taxon>PACMAD clade</taxon>
        <taxon>Arundinoideae</taxon>
        <taxon>Arundineae</taxon>
        <taxon>Arundo</taxon>
    </lineage>
</organism>
<reference evidence="1" key="1">
    <citation type="submission" date="2014-09" db="EMBL/GenBank/DDBJ databases">
        <authorList>
            <person name="Magalhaes I.L.F."/>
            <person name="Oliveira U."/>
            <person name="Santos F.R."/>
            <person name="Vidigal T.H.D.A."/>
            <person name="Brescovit A.D."/>
            <person name="Santos A.J."/>
        </authorList>
    </citation>
    <scope>NUCLEOTIDE SEQUENCE</scope>
    <source>
        <tissue evidence="1">Shoot tissue taken approximately 20 cm above the soil surface</tissue>
    </source>
</reference>
<dbReference type="EMBL" id="GBRH01162339">
    <property type="protein sequence ID" value="JAE35557.1"/>
    <property type="molecule type" value="Transcribed_RNA"/>
</dbReference>
<accession>A0A0A9HFM9</accession>
<proteinExistence type="predicted"/>
<name>A0A0A9HFM9_ARUDO</name>
<reference evidence="1" key="2">
    <citation type="journal article" date="2015" name="Data Brief">
        <title>Shoot transcriptome of the giant reed, Arundo donax.</title>
        <authorList>
            <person name="Barrero R.A."/>
            <person name="Guerrero F.D."/>
            <person name="Moolhuijzen P."/>
            <person name="Goolsby J.A."/>
            <person name="Tidwell J."/>
            <person name="Bellgard S.E."/>
            <person name="Bellgard M.I."/>
        </authorList>
    </citation>
    <scope>NUCLEOTIDE SEQUENCE</scope>
    <source>
        <tissue evidence="1">Shoot tissue taken approximately 20 cm above the soil surface</tissue>
    </source>
</reference>
<protein>
    <submittedName>
        <fullName evidence="1">Uncharacterized protein</fullName>
    </submittedName>
</protein>